<proteinExistence type="predicted"/>
<dbReference type="AlphaFoldDB" id="A0A197K5Y3"/>
<organism evidence="1 2">
    <name type="scientific">Linnemannia elongata AG-77</name>
    <dbReference type="NCBI Taxonomy" id="1314771"/>
    <lineage>
        <taxon>Eukaryota</taxon>
        <taxon>Fungi</taxon>
        <taxon>Fungi incertae sedis</taxon>
        <taxon>Mucoromycota</taxon>
        <taxon>Mortierellomycotina</taxon>
        <taxon>Mortierellomycetes</taxon>
        <taxon>Mortierellales</taxon>
        <taxon>Mortierellaceae</taxon>
        <taxon>Linnemannia</taxon>
    </lineage>
</organism>
<evidence type="ECO:0008006" key="3">
    <source>
        <dbReference type="Google" id="ProtNLM"/>
    </source>
</evidence>
<protein>
    <recommendedName>
        <fullName evidence="3">Porphobilinogen synthase</fullName>
    </recommendedName>
</protein>
<evidence type="ECO:0000313" key="1">
    <source>
        <dbReference type="EMBL" id="OAQ32890.1"/>
    </source>
</evidence>
<dbReference type="OrthoDB" id="1530at2759"/>
<evidence type="ECO:0000313" key="2">
    <source>
        <dbReference type="Proteomes" id="UP000078512"/>
    </source>
</evidence>
<name>A0A197K5Y3_9FUNG</name>
<sequence length="54" mass="6240">MLMYPIFVTDNDDVEEKIDTLPGQSRYASCSSCFCYPSVYTDTSLSLDFLSKWR</sequence>
<accession>A0A197K5Y3</accession>
<dbReference type="Proteomes" id="UP000078512">
    <property type="component" value="Unassembled WGS sequence"/>
</dbReference>
<keyword evidence="2" id="KW-1185">Reference proteome</keyword>
<gene>
    <name evidence="1" type="ORF">K457DRAFT_134993</name>
</gene>
<dbReference type="EMBL" id="KV442023">
    <property type="protein sequence ID" value="OAQ32890.1"/>
    <property type="molecule type" value="Genomic_DNA"/>
</dbReference>
<reference evidence="1 2" key="1">
    <citation type="submission" date="2016-05" db="EMBL/GenBank/DDBJ databases">
        <title>Genome sequencing reveals origins of a unique bacterial endosymbiosis in the earliest lineages of terrestrial Fungi.</title>
        <authorList>
            <consortium name="DOE Joint Genome Institute"/>
            <person name="Uehling J."/>
            <person name="Gryganskyi A."/>
            <person name="Hameed K."/>
            <person name="Tschaplinski T."/>
            <person name="Misztal P."/>
            <person name="Wu S."/>
            <person name="Desiro A."/>
            <person name="Vande Pol N."/>
            <person name="Du Z.-Y."/>
            <person name="Zienkiewicz A."/>
            <person name="Zienkiewicz K."/>
            <person name="Morin E."/>
            <person name="Tisserant E."/>
            <person name="Splivallo R."/>
            <person name="Hainaut M."/>
            <person name="Henrissat B."/>
            <person name="Ohm R."/>
            <person name="Kuo A."/>
            <person name="Yan J."/>
            <person name="Lipzen A."/>
            <person name="Nolan M."/>
            <person name="Labutti K."/>
            <person name="Barry K."/>
            <person name="Goldstein A."/>
            <person name="Labbe J."/>
            <person name="Schadt C."/>
            <person name="Tuskan G."/>
            <person name="Grigoriev I."/>
            <person name="Martin F."/>
            <person name="Vilgalys R."/>
            <person name="Bonito G."/>
        </authorList>
    </citation>
    <scope>NUCLEOTIDE SEQUENCE [LARGE SCALE GENOMIC DNA]</scope>
    <source>
        <strain evidence="1 2">AG-77</strain>
    </source>
</reference>